<evidence type="ECO:0008006" key="3">
    <source>
        <dbReference type="Google" id="ProtNLM"/>
    </source>
</evidence>
<dbReference type="KEGG" id="pabs:JIR001_00700"/>
<dbReference type="AlphaFoldDB" id="A0A8D5UDV2"/>
<protein>
    <recommendedName>
        <fullName evidence="3">Anti-sigma-F factor Fin family protein</fullName>
    </recommendedName>
</protein>
<reference evidence="1" key="1">
    <citation type="journal article" date="2013" name="Int. J. Syst. Evol. Microbiol.">
        <title>Polycladomyces abyssicola gen. nov., sp. nov., a thermophilic filamentous bacterium isolated from hemipelagic sediment.</title>
        <authorList>
            <person name="Tsubouchi T."/>
            <person name="Shimane Y."/>
            <person name="Mori K."/>
            <person name="Usui K."/>
            <person name="Hiraki T."/>
            <person name="Tame A."/>
            <person name="Uematsu K."/>
            <person name="Maruyama T."/>
            <person name="Hatada Y."/>
        </authorList>
    </citation>
    <scope>NUCLEOTIDE SEQUENCE</scope>
    <source>
        <strain evidence="1">JIR-001</strain>
    </source>
</reference>
<keyword evidence="2" id="KW-1185">Reference proteome</keyword>
<dbReference type="GO" id="GO:0010468">
    <property type="term" value="P:regulation of gene expression"/>
    <property type="evidence" value="ECO:0007669"/>
    <property type="project" value="InterPro"/>
</dbReference>
<gene>
    <name evidence="1" type="ORF">JIR001_00700</name>
</gene>
<sequence length="76" mass="8722">MGIRYVCRICDQTIGQLSAENITEWQLGFHWLTPEERKDIISDDMDGGTLVKVVCETCQEMLNRSPELSLLPRPLQ</sequence>
<evidence type="ECO:0000313" key="2">
    <source>
        <dbReference type="Proteomes" id="UP000677436"/>
    </source>
</evidence>
<accession>A0A8D5UDV2</accession>
<name>A0A8D5UDV2_9BACL</name>
<organism evidence="1 2">
    <name type="scientific">Polycladomyces abyssicola</name>
    <dbReference type="NCBI Taxonomy" id="1125966"/>
    <lineage>
        <taxon>Bacteria</taxon>
        <taxon>Bacillati</taxon>
        <taxon>Bacillota</taxon>
        <taxon>Bacilli</taxon>
        <taxon>Bacillales</taxon>
        <taxon>Thermoactinomycetaceae</taxon>
        <taxon>Polycladomyces</taxon>
    </lineage>
</organism>
<dbReference type="RefSeq" id="WP_212773693.1">
    <property type="nucleotide sequence ID" value="NZ_AP024601.1"/>
</dbReference>
<dbReference type="Pfam" id="PF10955">
    <property type="entry name" value="Fin"/>
    <property type="match status" value="1"/>
</dbReference>
<proteinExistence type="predicted"/>
<reference evidence="1" key="2">
    <citation type="journal article" date="2021" name="Microbiol. Resour. Announc.">
        <title>Complete Genome Sequence of Polycladomyces abyssicola JIR-001T, Isolated from Hemipelagic Sediment in Deep Seawater.</title>
        <authorList>
            <person name="Tsubouchi T."/>
            <person name="Kaneko Y."/>
        </authorList>
    </citation>
    <scope>NUCLEOTIDE SEQUENCE</scope>
    <source>
        <strain evidence="1">JIR-001</strain>
    </source>
</reference>
<dbReference type="EMBL" id="AP024601">
    <property type="protein sequence ID" value="BCU80287.1"/>
    <property type="molecule type" value="Genomic_DNA"/>
</dbReference>
<dbReference type="Proteomes" id="UP000677436">
    <property type="component" value="Chromosome"/>
</dbReference>
<dbReference type="InterPro" id="IPR020115">
    <property type="entry name" value="Fin"/>
</dbReference>
<evidence type="ECO:0000313" key="1">
    <source>
        <dbReference type="EMBL" id="BCU80287.1"/>
    </source>
</evidence>